<dbReference type="Pfam" id="PF17746">
    <property type="entry name" value="SfsA_N"/>
    <property type="match status" value="1"/>
</dbReference>
<sequence length="232" mass="25579">MKYDRVIQGTFIDRPNRFIALVEIADPVTGQRAVSRCHVKNTGRCLELLVPGAKVVLSISDDPKRKTGYDLIAVYKGDLLINMDSQAPNAVVKESFEKIVGKCDNVVPEYRYGDSRFDFYAERNGEKVFAEVKGVTLESDGLALFPDAPTERGLKHIRELTGLAGSGYRCWVIFLIQMSGVRGFSPNYAMQPELGRACEEAVAAGVNVVAYDCTVAEDSLWLGDEVPVILHS</sequence>
<dbReference type="Proteomes" id="UP000273278">
    <property type="component" value="Chromosome"/>
</dbReference>
<evidence type="ECO:0000313" key="4">
    <source>
        <dbReference type="EMBL" id="AYQ54977.1"/>
    </source>
</evidence>
<gene>
    <name evidence="1" type="primary">sfsA</name>
    <name evidence="4" type="ORF">BKD89_04055</name>
</gene>
<evidence type="ECO:0000259" key="3">
    <source>
        <dbReference type="Pfam" id="PF17746"/>
    </source>
</evidence>
<dbReference type="OMA" id="YVEVKGC"/>
<dbReference type="NCBIfam" id="TIGR00230">
    <property type="entry name" value="sfsA"/>
    <property type="match status" value="1"/>
</dbReference>
<dbReference type="AlphaFoldDB" id="A0A3G3IGK8"/>
<dbReference type="CDD" id="cd22359">
    <property type="entry name" value="SfsA-like_bacterial"/>
    <property type="match status" value="1"/>
</dbReference>
<proteinExistence type="inferred from homology"/>
<feature type="domain" description="Sugar fermentation stimulation protein C-terminal" evidence="2">
    <location>
        <begin position="86"/>
        <end position="218"/>
    </location>
</feature>
<evidence type="ECO:0000256" key="1">
    <source>
        <dbReference type="HAMAP-Rule" id="MF_00095"/>
    </source>
</evidence>
<evidence type="ECO:0000313" key="5">
    <source>
        <dbReference type="Proteomes" id="UP000273278"/>
    </source>
</evidence>
<dbReference type="Gene3D" id="2.40.50.580">
    <property type="match status" value="1"/>
</dbReference>
<evidence type="ECO:0000259" key="2">
    <source>
        <dbReference type="Pfam" id="PF03749"/>
    </source>
</evidence>
<dbReference type="GeneID" id="41321612"/>
<dbReference type="GO" id="GO:0003677">
    <property type="term" value="F:DNA binding"/>
    <property type="evidence" value="ECO:0007669"/>
    <property type="project" value="InterPro"/>
</dbReference>
<dbReference type="RefSeq" id="WP_015504713.1">
    <property type="nucleotide sequence ID" value="NZ_CP017686.1"/>
</dbReference>
<organism evidence="4 5">
    <name type="scientific">Methanomethylophilus alvi</name>
    <dbReference type="NCBI Taxonomy" id="1291540"/>
    <lineage>
        <taxon>Archaea</taxon>
        <taxon>Methanobacteriati</taxon>
        <taxon>Thermoplasmatota</taxon>
        <taxon>Thermoplasmata</taxon>
        <taxon>Methanomassiliicoccales</taxon>
        <taxon>Methanomethylophilaceae</taxon>
        <taxon>Methanomethylophilus</taxon>
    </lineage>
</organism>
<dbReference type="HAMAP" id="MF_00095">
    <property type="entry name" value="SfsA"/>
    <property type="match status" value="1"/>
</dbReference>
<protein>
    <recommendedName>
        <fullName evidence="1">Sugar fermentation stimulation protein homolog</fullName>
    </recommendedName>
</protein>
<feature type="domain" description="SfsA N-terminal OB" evidence="3">
    <location>
        <begin position="12"/>
        <end position="82"/>
    </location>
</feature>
<name>A0A3G3IGK8_9ARCH</name>
<dbReference type="Gene3D" id="3.40.1350.60">
    <property type="match status" value="1"/>
</dbReference>
<accession>A0A3G3IGK8</accession>
<dbReference type="InterPro" id="IPR041465">
    <property type="entry name" value="SfsA_N"/>
</dbReference>
<dbReference type="InterPro" id="IPR005224">
    <property type="entry name" value="SfsA"/>
</dbReference>
<dbReference type="PANTHER" id="PTHR30545">
    <property type="entry name" value="SUGAR FERMENTATION STIMULATION PROTEIN A"/>
    <property type="match status" value="1"/>
</dbReference>
<dbReference type="EMBL" id="CP017686">
    <property type="protein sequence ID" value="AYQ54977.1"/>
    <property type="molecule type" value="Genomic_DNA"/>
</dbReference>
<dbReference type="Pfam" id="PF03749">
    <property type="entry name" value="SfsA"/>
    <property type="match status" value="1"/>
</dbReference>
<reference evidence="4 5" key="1">
    <citation type="submission" date="2016-10" db="EMBL/GenBank/DDBJ databases">
        <title>Complete genome of the TMA-utilizing, human hosted archaeon Methanomethylophilus alvus Gen. nov, sp. nov., strain Mx-05, derived from a pure culture.</title>
        <authorList>
            <person name="Brugere J.-F."/>
            <person name="Ben Hania W."/>
            <person name="Chaudhary P.P."/>
            <person name="Gaci N."/>
            <person name="Borrel G."/>
            <person name="Cao Van Tuat L."/>
            <person name="Fardeau M.-L."/>
            <person name="Harris H.M.B."/>
            <person name="O'Toole P.W."/>
            <person name="Ollivier B."/>
        </authorList>
    </citation>
    <scope>NUCLEOTIDE SEQUENCE [LARGE SCALE GENOMIC DNA]</scope>
    <source>
        <strain evidence="4 5">Mx-05</strain>
    </source>
</reference>
<comment type="similarity">
    <text evidence="1">Belongs to the SfsA family.</text>
</comment>
<dbReference type="PANTHER" id="PTHR30545:SF2">
    <property type="entry name" value="SUGAR FERMENTATION STIMULATION PROTEIN A"/>
    <property type="match status" value="1"/>
</dbReference>
<dbReference type="InterPro" id="IPR040452">
    <property type="entry name" value="SfsA_C"/>
</dbReference>